<dbReference type="InterPro" id="IPR050636">
    <property type="entry name" value="C2H2-ZF_domain-containing"/>
</dbReference>
<feature type="domain" description="C2H2-type" evidence="11">
    <location>
        <begin position="152"/>
        <end position="180"/>
    </location>
</feature>
<dbReference type="PROSITE" id="PS00028">
    <property type="entry name" value="ZINC_FINGER_C2H2_1"/>
    <property type="match status" value="7"/>
</dbReference>
<accession>A0ABM5L350</accession>
<evidence type="ECO:0000256" key="3">
    <source>
        <dbReference type="ARBA" id="ARBA00022737"/>
    </source>
</evidence>
<feature type="compositionally biased region" description="Basic and acidic residues" evidence="10">
    <location>
        <begin position="130"/>
        <end position="142"/>
    </location>
</feature>
<keyword evidence="13" id="KW-1185">Reference proteome</keyword>
<dbReference type="Proteomes" id="UP001652700">
    <property type="component" value="Unplaced"/>
</dbReference>
<evidence type="ECO:0000313" key="12">
    <source>
        <dbReference type="EnsemblMetazoa" id="XP_050516869.1"/>
    </source>
</evidence>
<dbReference type="EnsemblMetazoa" id="XM_050660912.1">
    <property type="protein sequence ID" value="XP_050516869.1"/>
    <property type="gene ID" value="LOC126891674"/>
</dbReference>
<feature type="domain" description="C2H2-type" evidence="11">
    <location>
        <begin position="375"/>
        <end position="402"/>
    </location>
</feature>
<feature type="region of interest" description="Disordered" evidence="10">
    <location>
        <begin position="85"/>
        <end position="145"/>
    </location>
</feature>
<feature type="domain" description="C2H2-type" evidence="11">
    <location>
        <begin position="403"/>
        <end position="430"/>
    </location>
</feature>
<name>A0ABM5L350_DIAVI</name>
<feature type="compositionally biased region" description="Acidic residues" evidence="10">
    <location>
        <begin position="102"/>
        <end position="118"/>
    </location>
</feature>
<evidence type="ECO:0000256" key="6">
    <source>
        <dbReference type="ARBA" id="ARBA00023015"/>
    </source>
</evidence>
<dbReference type="PANTHER" id="PTHR47772">
    <property type="entry name" value="ZINC FINGER PROTEIN 200"/>
    <property type="match status" value="1"/>
</dbReference>
<keyword evidence="8" id="KW-0539">Nucleus</keyword>
<dbReference type="PANTHER" id="PTHR47772:SF13">
    <property type="entry name" value="GASTRULA ZINC FINGER PROTEIN XLCGF49.1-LIKE-RELATED"/>
    <property type="match status" value="1"/>
</dbReference>
<dbReference type="SMART" id="SM00355">
    <property type="entry name" value="ZnF_C2H2"/>
    <property type="match status" value="11"/>
</dbReference>
<dbReference type="RefSeq" id="XP_050516869.1">
    <property type="nucleotide sequence ID" value="XM_050660912.1"/>
</dbReference>
<evidence type="ECO:0000256" key="4">
    <source>
        <dbReference type="ARBA" id="ARBA00022771"/>
    </source>
</evidence>
<keyword evidence="2" id="KW-0479">Metal-binding</keyword>
<evidence type="ECO:0000259" key="11">
    <source>
        <dbReference type="PROSITE" id="PS50157"/>
    </source>
</evidence>
<keyword evidence="7" id="KW-0804">Transcription</keyword>
<dbReference type="GeneID" id="126891674"/>
<feature type="domain" description="C2H2-type" evidence="11">
    <location>
        <begin position="431"/>
        <end position="458"/>
    </location>
</feature>
<evidence type="ECO:0000256" key="5">
    <source>
        <dbReference type="ARBA" id="ARBA00022833"/>
    </source>
</evidence>
<evidence type="ECO:0000313" key="13">
    <source>
        <dbReference type="Proteomes" id="UP001652700"/>
    </source>
</evidence>
<evidence type="ECO:0000256" key="7">
    <source>
        <dbReference type="ARBA" id="ARBA00023163"/>
    </source>
</evidence>
<feature type="domain" description="C2H2-type" evidence="11">
    <location>
        <begin position="340"/>
        <end position="368"/>
    </location>
</feature>
<dbReference type="Pfam" id="PF00096">
    <property type="entry name" value="zf-C2H2"/>
    <property type="match status" value="4"/>
</dbReference>
<keyword evidence="3" id="KW-0677">Repeat</keyword>
<keyword evidence="4 9" id="KW-0863">Zinc-finger</keyword>
<feature type="domain" description="C2H2-type" evidence="11">
    <location>
        <begin position="278"/>
        <end position="305"/>
    </location>
</feature>
<feature type="domain" description="C2H2-type" evidence="11">
    <location>
        <begin position="306"/>
        <end position="330"/>
    </location>
</feature>
<dbReference type="InterPro" id="IPR036236">
    <property type="entry name" value="Znf_C2H2_sf"/>
</dbReference>
<evidence type="ECO:0000256" key="8">
    <source>
        <dbReference type="ARBA" id="ARBA00023242"/>
    </source>
</evidence>
<evidence type="ECO:0000256" key="1">
    <source>
        <dbReference type="ARBA" id="ARBA00004123"/>
    </source>
</evidence>
<comment type="subcellular location">
    <subcellularLocation>
        <location evidence="1">Nucleus</location>
    </subcellularLocation>
</comment>
<keyword evidence="6" id="KW-0805">Transcription regulation</keyword>
<dbReference type="SUPFAM" id="SSF57667">
    <property type="entry name" value="beta-beta-alpha zinc fingers"/>
    <property type="match status" value="5"/>
</dbReference>
<evidence type="ECO:0000256" key="9">
    <source>
        <dbReference type="PROSITE-ProRule" id="PRU00042"/>
    </source>
</evidence>
<proteinExistence type="predicted"/>
<dbReference type="InterPro" id="IPR013087">
    <property type="entry name" value="Znf_C2H2_type"/>
</dbReference>
<evidence type="ECO:0000256" key="2">
    <source>
        <dbReference type="ARBA" id="ARBA00022723"/>
    </source>
</evidence>
<protein>
    <recommendedName>
        <fullName evidence="11">C2H2-type domain-containing protein</fullName>
    </recommendedName>
</protein>
<keyword evidence="5" id="KW-0862">Zinc</keyword>
<dbReference type="Gene3D" id="3.30.160.60">
    <property type="entry name" value="Classic Zinc Finger"/>
    <property type="match status" value="7"/>
</dbReference>
<feature type="domain" description="C2H2-type" evidence="11">
    <location>
        <begin position="221"/>
        <end position="248"/>
    </location>
</feature>
<organism evidence="12 13">
    <name type="scientific">Diabrotica virgifera virgifera</name>
    <name type="common">western corn rootworm</name>
    <dbReference type="NCBI Taxonomy" id="50390"/>
    <lineage>
        <taxon>Eukaryota</taxon>
        <taxon>Metazoa</taxon>
        <taxon>Ecdysozoa</taxon>
        <taxon>Arthropoda</taxon>
        <taxon>Hexapoda</taxon>
        <taxon>Insecta</taxon>
        <taxon>Pterygota</taxon>
        <taxon>Neoptera</taxon>
        <taxon>Endopterygota</taxon>
        <taxon>Coleoptera</taxon>
        <taxon>Polyphaga</taxon>
        <taxon>Cucujiformia</taxon>
        <taxon>Chrysomeloidea</taxon>
        <taxon>Chrysomelidae</taxon>
        <taxon>Galerucinae</taxon>
        <taxon>Diabroticina</taxon>
        <taxon>Diabroticites</taxon>
        <taxon>Diabrotica</taxon>
    </lineage>
</organism>
<dbReference type="PROSITE" id="PS50157">
    <property type="entry name" value="ZINC_FINGER_C2H2_2"/>
    <property type="match status" value="8"/>
</dbReference>
<reference evidence="12" key="1">
    <citation type="submission" date="2025-05" db="UniProtKB">
        <authorList>
            <consortium name="EnsemblMetazoa"/>
        </authorList>
    </citation>
    <scope>IDENTIFICATION</scope>
</reference>
<sequence length="487" mass="56548">MCIIQSKSFVFLQCSLLASDSPIPNVLEGFLDSFIPLTLAMNNASGHSFKDEKLTHARIFPEVEVEVKVEEEDFVFNEGGVPSPPRKLRFSDSPFGNITIKEEEDGDESFEDNSDEEYTPPGYKKKKGRLPKEKSPPKEKRERVKRQEHKIWTCRRCLEEFISRRELTDHTKTYHPEEKKDVHTYKFDEEQDIYTCSTCSAEYQSKKEVEEHISKIHEEFYTCEVCKQTSTKAYNFAVHMQIHSSDAMYTCPLCSYNTPRRTCLQTHINRVHYHKFYYTCSTCGKGFNDSVIFKEHNNEHLGIKPFICVVCNKCFVYSRYMLIHQTRYHTVHIEGTLHKTQCSICLKVFSKIATLLKHITTKHNANPADKVEKRHLCDMCGKGFGTSDKLKIHYRIHTGDKPFGCHYCEKRFTKKDYLIMHERVHTGEKPYPCEYCGKCFNQAASLRIHVRGHTGERPYICQLCNGGYISRGSLNLHLKICSGMAIM</sequence>
<evidence type="ECO:0000256" key="10">
    <source>
        <dbReference type="SAM" id="MobiDB-lite"/>
    </source>
</evidence>